<evidence type="ECO:0000313" key="1">
    <source>
        <dbReference type="EMBL" id="SIQ26926.1"/>
    </source>
</evidence>
<proteinExistence type="predicted"/>
<reference evidence="1 2" key="1">
    <citation type="submission" date="2017-01" db="EMBL/GenBank/DDBJ databases">
        <authorList>
            <person name="Mah S.A."/>
            <person name="Swanson W.J."/>
            <person name="Moy G.W."/>
            <person name="Vacquier V.D."/>
        </authorList>
    </citation>
    <scope>NUCLEOTIDE SEQUENCE [LARGE SCALE GENOMIC DNA]</scope>
    <source>
        <strain evidence="1 2">DSM 7027</strain>
    </source>
</reference>
<keyword evidence="2" id="KW-1185">Reference proteome</keyword>
<protein>
    <recommendedName>
        <fullName evidence="3">Transmembrane anchor protein</fullName>
    </recommendedName>
</protein>
<dbReference type="RefSeq" id="WP_076462440.1">
    <property type="nucleotide sequence ID" value="NZ_FTMN01000003.1"/>
</dbReference>
<dbReference type="EMBL" id="FTMN01000003">
    <property type="protein sequence ID" value="SIQ26926.1"/>
    <property type="molecule type" value="Genomic_DNA"/>
</dbReference>
<name>A0A1N6RE08_9GAMM</name>
<evidence type="ECO:0000313" key="2">
    <source>
        <dbReference type="Proteomes" id="UP000186895"/>
    </source>
</evidence>
<accession>A0A1N6RE08</accession>
<evidence type="ECO:0008006" key="3">
    <source>
        <dbReference type="Google" id="ProtNLM"/>
    </source>
</evidence>
<dbReference type="Proteomes" id="UP000186895">
    <property type="component" value="Unassembled WGS sequence"/>
</dbReference>
<sequence length="200" mass="21345">MTDSLHNNPVSAPSCGQLLKATLGSICIAALLLVTTVLPAEYGIDPTGLGKALGLMQLNEATPVTAAELSTEPAANNVQASDVESENLLKAATELRSDTLKIPLMPGQGAEIKSRMMPGNHFVFTWQVEGGRVSFDMHGERPNSGGAFTSFWLGDDTQQSSGAFTAPFEGTHGWYWENKGDTPVTVVLQTHGFYGDLYMP</sequence>
<gene>
    <name evidence="1" type="ORF">SAMN05421647_103266</name>
</gene>
<dbReference type="AlphaFoldDB" id="A0A1N6RE08"/>
<dbReference type="STRING" id="49186.SAMN05421647_103266"/>
<organism evidence="1 2">
    <name type="scientific">Marinobacterium stanieri</name>
    <dbReference type="NCBI Taxonomy" id="49186"/>
    <lineage>
        <taxon>Bacteria</taxon>
        <taxon>Pseudomonadati</taxon>
        <taxon>Pseudomonadota</taxon>
        <taxon>Gammaproteobacteria</taxon>
        <taxon>Oceanospirillales</taxon>
        <taxon>Oceanospirillaceae</taxon>
        <taxon>Marinobacterium</taxon>
    </lineage>
</organism>
<dbReference type="eggNOG" id="ENOG502ZREC">
    <property type="taxonomic scope" value="Bacteria"/>
</dbReference>